<keyword evidence="7" id="KW-1185">Reference proteome</keyword>
<sequence length="382" mass="43202">MSDIIDTEEIDRDTVDVEVLEQQFKNKYKLLTETAVSLTKSYINKLHGNKSLKLAVSQSDNSIEVYQLNNSSLTKVCRLSGHAKGLTEVVCDPKEEHQIYSSGLDGVLKLWDTRTSGSCVQEYKDEEEELLRPYECMDVSHNGRVMCAGSQLVEDDAYLVFWDQRVTKPLGGYWNSHTDDITQVKFHQTRMDILATGSLDGLVNIFNVMEQTEDDALMYSLNVENSTEKLSWLDEKHVACITQSNDLQLWNTDNGDMVKSFTRDKVARSIKRSKGDDCYLVDMYSSIDDSAVLLAGSYGGDGHVLRSVTIEEKKLYPSTNFSHNKQTVRCCWYDKDRDLLVTTGESGLISVWTSGECAENGTISKKLSSSMKQLQVKRHKPY</sequence>
<accession>A0A8S1AXH4</accession>
<evidence type="ECO:0000313" key="8">
    <source>
        <dbReference type="Proteomes" id="UP000494256"/>
    </source>
</evidence>
<name>A0A8S1AXH4_ARCPL</name>
<dbReference type="InterPro" id="IPR039328">
    <property type="entry name" value="WDR89"/>
</dbReference>
<dbReference type="OrthoDB" id="25131at2759"/>
<dbReference type="Gene3D" id="2.130.10.10">
    <property type="entry name" value="YVTN repeat-like/Quinoprotein amine dehydrogenase"/>
    <property type="match status" value="2"/>
</dbReference>
<evidence type="ECO:0000313" key="5">
    <source>
        <dbReference type="EMBL" id="CAB3250972.1"/>
    </source>
</evidence>
<dbReference type="AlphaFoldDB" id="A0A8S1AXH4"/>
<reference evidence="7 8" key="1">
    <citation type="submission" date="2020-04" db="EMBL/GenBank/DDBJ databases">
        <authorList>
            <person name="Wallbank WR R."/>
            <person name="Pardo Diaz C."/>
            <person name="Kozak K."/>
            <person name="Martin S."/>
            <person name="Jiggins C."/>
            <person name="Moest M."/>
            <person name="Warren A I."/>
            <person name="Byers J.R.P. K."/>
            <person name="Montejo-Kovacevich G."/>
            <person name="Yen C E."/>
        </authorList>
    </citation>
    <scope>NUCLEOTIDE SEQUENCE [LARGE SCALE GENOMIC DNA]</scope>
</reference>
<organism evidence="5 8">
    <name type="scientific">Arctia plantaginis</name>
    <name type="common">Wood tiger moth</name>
    <name type="synonym">Phalaena plantaginis</name>
    <dbReference type="NCBI Taxonomy" id="874455"/>
    <lineage>
        <taxon>Eukaryota</taxon>
        <taxon>Metazoa</taxon>
        <taxon>Ecdysozoa</taxon>
        <taxon>Arthropoda</taxon>
        <taxon>Hexapoda</taxon>
        <taxon>Insecta</taxon>
        <taxon>Pterygota</taxon>
        <taxon>Neoptera</taxon>
        <taxon>Endopterygota</taxon>
        <taxon>Lepidoptera</taxon>
        <taxon>Glossata</taxon>
        <taxon>Ditrysia</taxon>
        <taxon>Noctuoidea</taxon>
        <taxon>Erebidae</taxon>
        <taxon>Arctiinae</taxon>
        <taxon>Arctia</taxon>
    </lineage>
</organism>
<dbReference type="InterPro" id="IPR001680">
    <property type="entry name" value="WD40_rpt"/>
</dbReference>
<dbReference type="EMBL" id="CADEBD010000353">
    <property type="protein sequence ID" value="CAB3250972.1"/>
    <property type="molecule type" value="Genomic_DNA"/>
</dbReference>
<dbReference type="SUPFAM" id="SSF50978">
    <property type="entry name" value="WD40 repeat-like"/>
    <property type="match status" value="1"/>
</dbReference>
<dbReference type="PROSITE" id="PS50082">
    <property type="entry name" value="WD_REPEATS_2"/>
    <property type="match status" value="1"/>
</dbReference>
<dbReference type="PANTHER" id="PTHR22889:SF0">
    <property type="entry name" value="WD REPEAT-CONTAINING PROTEIN 89"/>
    <property type="match status" value="1"/>
</dbReference>
<proteinExistence type="predicted"/>
<evidence type="ECO:0000256" key="1">
    <source>
        <dbReference type="ARBA" id="ARBA00021125"/>
    </source>
</evidence>
<comment type="caution">
    <text evidence="5">The sequence shown here is derived from an EMBL/GenBank/DDBJ whole genome shotgun (WGS) entry which is preliminary data.</text>
</comment>
<dbReference type="InterPro" id="IPR015943">
    <property type="entry name" value="WD40/YVTN_repeat-like_dom_sf"/>
</dbReference>
<dbReference type="InterPro" id="IPR019775">
    <property type="entry name" value="WD40_repeat_CS"/>
</dbReference>
<evidence type="ECO:0000256" key="2">
    <source>
        <dbReference type="ARBA" id="ARBA00022574"/>
    </source>
</evidence>
<dbReference type="InterPro" id="IPR036322">
    <property type="entry name" value="WD40_repeat_dom_sf"/>
</dbReference>
<evidence type="ECO:0000313" key="6">
    <source>
        <dbReference type="EMBL" id="CAB3257962.1"/>
    </source>
</evidence>
<gene>
    <name evidence="5" type="ORF">APLA_LOCUS13429</name>
    <name evidence="6" type="ORF">APLA_LOCUS16303</name>
</gene>
<keyword evidence="2 4" id="KW-0853">WD repeat</keyword>
<keyword evidence="3" id="KW-0677">Repeat</keyword>
<evidence type="ECO:0000256" key="3">
    <source>
        <dbReference type="ARBA" id="ARBA00022737"/>
    </source>
</evidence>
<dbReference type="EMBL" id="CADEBC010000594">
    <property type="protein sequence ID" value="CAB3257962.1"/>
    <property type="molecule type" value="Genomic_DNA"/>
</dbReference>
<dbReference type="Pfam" id="PF00400">
    <property type="entry name" value="WD40"/>
    <property type="match status" value="3"/>
</dbReference>
<dbReference type="PANTHER" id="PTHR22889">
    <property type="entry name" value="WD REPEAT-CONTAINING PROTEIN 89"/>
    <property type="match status" value="1"/>
</dbReference>
<evidence type="ECO:0000256" key="4">
    <source>
        <dbReference type="PROSITE-ProRule" id="PRU00221"/>
    </source>
</evidence>
<dbReference type="Proteomes" id="UP000494106">
    <property type="component" value="Unassembled WGS sequence"/>
</dbReference>
<feature type="repeat" description="WD" evidence="4">
    <location>
        <begin position="79"/>
        <end position="115"/>
    </location>
</feature>
<protein>
    <recommendedName>
        <fullName evidence="1">WD repeat-containing protein 89</fullName>
    </recommendedName>
</protein>
<evidence type="ECO:0000313" key="7">
    <source>
        <dbReference type="Proteomes" id="UP000494106"/>
    </source>
</evidence>
<dbReference type="Proteomes" id="UP000494256">
    <property type="component" value="Unassembled WGS sequence"/>
</dbReference>
<dbReference type="SMART" id="SM00320">
    <property type="entry name" value="WD40"/>
    <property type="match status" value="4"/>
</dbReference>
<dbReference type="PROSITE" id="PS00678">
    <property type="entry name" value="WD_REPEATS_1"/>
    <property type="match status" value="1"/>
</dbReference>